<evidence type="ECO:0000313" key="2">
    <source>
        <dbReference type="Proteomes" id="UP000315295"/>
    </source>
</evidence>
<dbReference type="AlphaFoldDB" id="A0A540NFF5"/>
<protein>
    <submittedName>
        <fullName evidence="1">Uncharacterized protein</fullName>
    </submittedName>
</protein>
<sequence>MLLPIFPSGLSFSSSFVGIPLPISSSVRSLAMVPFEFMCRVEVLFLAQVFPTPSRSCCLPFSAVLFVGFPELLPSSWLFPLWC</sequence>
<organism evidence="1 2">
    <name type="scientific">Malus baccata</name>
    <name type="common">Siberian crab apple</name>
    <name type="synonym">Pyrus baccata</name>
    <dbReference type="NCBI Taxonomy" id="106549"/>
    <lineage>
        <taxon>Eukaryota</taxon>
        <taxon>Viridiplantae</taxon>
        <taxon>Streptophyta</taxon>
        <taxon>Embryophyta</taxon>
        <taxon>Tracheophyta</taxon>
        <taxon>Spermatophyta</taxon>
        <taxon>Magnoliopsida</taxon>
        <taxon>eudicotyledons</taxon>
        <taxon>Gunneridae</taxon>
        <taxon>Pentapetalae</taxon>
        <taxon>rosids</taxon>
        <taxon>fabids</taxon>
        <taxon>Rosales</taxon>
        <taxon>Rosaceae</taxon>
        <taxon>Amygdaloideae</taxon>
        <taxon>Maleae</taxon>
        <taxon>Malus</taxon>
    </lineage>
</organism>
<gene>
    <name evidence="1" type="ORF">C1H46_004533</name>
</gene>
<evidence type="ECO:0000313" key="1">
    <source>
        <dbReference type="EMBL" id="TQE09759.1"/>
    </source>
</evidence>
<dbReference type="EMBL" id="VIEB01000052">
    <property type="protein sequence ID" value="TQE09759.1"/>
    <property type="molecule type" value="Genomic_DNA"/>
</dbReference>
<proteinExistence type="predicted"/>
<keyword evidence="2" id="KW-1185">Reference proteome</keyword>
<name>A0A540NFF5_MALBA</name>
<comment type="caution">
    <text evidence="1">The sequence shown here is derived from an EMBL/GenBank/DDBJ whole genome shotgun (WGS) entry which is preliminary data.</text>
</comment>
<accession>A0A540NFF5</accession>
<dbReference type="Proteomes" id="UP000315295">
    <property type="component" value="Unassembled WGS sequence"/>
</dbReference>
<reference evidence="1 2" key="1">
    <citation type="journal article" date="2019" name="G3 (Bethesda)">
        <title>Sequencing of a Wild Apple (Malus baccata) Genome Unravels the Differences Between Cultivated and Wild Apple Species Regarding Disease Resistance and Cold Tolerance.</title>
        <authorList>
            <person name="Chen X."/>
        </authorList>
    </citation>
    <scope>NUCLEOTIDE SEQUENCE [LARGE SCALE GENOMIC DNA]</scope>
    <source>
        <strain evidence="2">cv. Shandingzi</strain>
        <tissue evidence="1">Leaves</tissue>
    </source>
</reference>